<dbReference type="Proteomes" id="UP000249299">
    <property type="component" value="Unassembled WGS sequence"/>
</dbReference>
<dbReference type="PANTHER" id="PTHR43537">
    <property type="entry name" value="TRANSCRIPTIONAL REGULATOR, GNTR FAMILY"/>
    <property type="match status" value="1"/>
</dbReference>
<dbReference type="InterPro" id="IPR008920">
    <property type="entry name" value="TF_FadR/GntR_C"/>
</dbReference>
<dbReference type="SUPFAM" id="SSF46785">
    <property type="entry name" value="Winged helix' DNA-binding domain"/>
    <property type="match status" value="1"/>
</dbReference>
<dbReference type="AlphaFoldDB" id="A0A327JK26"/>
<feature type="domain" description="HTH gntR-type" evidence="4">
    <location>
        <begin position="34"/>
        <end position="101"/>
    </location>
</feature>
<sequence>MLYFEINRSACMIRKVVDRLPEMDTEAKFMDARKLKPADIVEAVRSDIMAGILKPGAALIQDTLARRYGVSRIPIREALRRVEAEGLIDVVYGGGTFVHVPDTSEIAEVFEIRLQLEPHVLRLSMPRLGPRDFEAAEAAIGLLREEGCGGLSIGEIDRRFHDAIYAGADRPLHMETIRTLQARLAGLLATAMTPASVAVLEEDMKAILDVIRKGDEKEASGRLVRQLIRTRENLISASEPVDEVRYA</sequence>
<keyword evidence="1" id="KW-0805">Transcription regulation</keyword>
<dbReference type="InterPro" id="IPR000524">
    <property type="entry name" value="Tscrpt_reg_HTH_GntR"/>
</dbReference>
<dbReference type="PRINTS" id="PR00035">
    <property type="entry name" value="HTHGNTR"/>
</dbReference>
<evidence type="ECO:0000256" key="1">
    <source>
        <dbReference type="ARBA" id="ARBA00023015"/>
    </source>
</evidence>
<protein>
    <recommendedName>
        <fullName evidence="4">HTH gntR-type domain-containing protein</fullName>
    </recommendedName>
</protein>
<dbReference type="SMART" id="SM00895">
    <property type="entry name" value="FCD"/>
    <property type="match status" value="1"/>
</dbReference>
<keyword evidence="6" id="KW-1185">Reference proteome</keyword>
<dbReference type="Gene3D" id="1.10.10.10">
    <property type="entry name" value="Winged helix-like DNA-binding domain superfamily/Winged helix DNA-binding domain"/>
    <property type="match status" value="1"/>
</dbReference>
<evidence type="ECO:0000256" key="2">
    <source>
        <dbReference type="ARBA" id="ARBA00023125"/>
    </source>
</evidence>
<dbReference type="SUPFAM" id="SSF48008">
    <property type="entry name" value="GntR ligand-binding domain-like"/>
    <property type="match status" value="1"/>
</dbReference>
<dbReference type="GO" id="GO:0003700">
    <property type="term" value="F:DNA-binding transcription factor activity"/>
    <property type="evidence" value="ECO:0007669"/>
    <property type="project" value="InterPro"/>
</dbReference>
<dbReference type="InterPro" id="IPR011711">
    <property type="entry name" value="GntR_C"/>
</dbReference>
<evidence type="ECO:0000256" key="3">
    <source>
        <dbReference type="ARBA" id="ARBA00023163"/>
    </source>
</evidence>
<dbReference type="GO" id="GO:0003677">
    <property type="term" value="F:DNA binding"/>
    <property type="evidence" value="ECO:0007669"/>
    <property type="project" value="UniProtKB-KW"/>
</dbReference>
<gene>
    <name evidence="5" type="ORF">CH339_13935</name>
</gene>
<dbReference type="Pfam" id="PF07729">
    <property type="entry name" value="FCD"/>
    <property type="match status" value="1"/>
</dbReference>
<dbReference type="Pfam" id="PF00392">
    <property type="entry name" value="GntR"/>
    <property type="match status" value="1"/>
</dbReference>
<name>A0A327JK26_9HYPH</name>
<keyword evidence="3" id="KW-0804">Transcription</keyword>
<evidence type="ECO:0000259" key="4">
    <source>
        <dbReference type="PROSITE" id="PS50949"/>
    </source>
</evidence>
<accession>A0A327JK26</accession>
<organism evidence="5 6">
    <name type="scientific">Rhodobium orientis</name>
    <dbReference type="NCBI Taxonomy" id="34017"/>
    <lineage>
        <taxon>Bacteria</taxon>
        <taxon>Pseudomonadati</taxon>
        <taxon>Pseudomonadota</taxon>
        <taxon>Alphaproteobacteria</taxon>
        <taxon>Hyphomicrobiales</taxon>
        <taxon>Rhodobiaceae</taxon>
        <taxon>Rhodobium</taxon>
    </lineage>
</organism>
<dbReference type="OrthoDB" id="9810548at2"/>
<evidence type="ECO:0000313" key="5">
    <source>
        <dbReference type="EMBL" id="RAI26431.1"/>
    </source>
</evidence>
<dbReference type="CDD" id="cd07377">
    <property type="entry name" value="WHTH_GntR"/>
    <property type="match status" value="1"/>
</dbReference>
<dbReference type="PROSITE" id="PS50949">
    <property type="entry name" value="HTH_GNTR"/>
    <property type="match status" value="1"/>
</dbReference>
<proteinExistence type="predicted"/>
<evidence type="ECO:0000313" key="6">
    <source>
        <dbReference type="Proteomes" id="UP000249299"/>
    </source>
</evidence>
<dbReference type="SMART" id="SM00345">
    <property type="entry name" value="HTH_GNTR"/>
    <property type="match status" value="1"/>
</dbReference>
<dbReference type="InterPro" id="IPR036388">
    <property type="entry name" value="WH-like_DNA-bd_sf"/>
</dbReference>
<reference evidence="5 6" key="1">
    <citation type="submission" date="2017-07" db="EMBL/GenBank/DDBJ databases">
        <title>Draft Genome Sequences of Select Purple Nonsulfur Bacteria.</title>
        <authorList>
            <person name="Lasarre B."/>
            <person name="Mckinlay J.B."/>
        </authorList>
    </citation>
    <scope>NUCLEOTIDE SEQUENCE [LARGE SCALE GENOMIC DNA]</scope>
    <source>
        <strain evidence="5 6">DSM 11290</strain>
    </source>
</reference>
<dbReference type="Gene3D" id="1.20.120.530">
    <property type="entry name" value="GntR ligand-binding domain-like"/>
    <property type="match status" value="1"/>
</dbReference>
<comment type="caution">
    <text evidence="5">The sequence shown here is derived from an EMBL/GenBank/DDBJ whole genome shotgun (WGS) entry which is preliminary data.</text>
</comment>
<keyword evidence="2" id="KW-0238">DNA-binding</keyword>
<dbReference type="EMBL" id="NPEV01000030">
    <property type="protein sequence ID" value="RAI26431.1"/>
    <property type="molecule type" value="Genomic_DNA"/>
</dbReference>
<dbReference type="PANTHER" id="PTHR43537:SF5">
    <property type="entry name" value="UXU OPERON TRANSCRIPTIONAL REGULATOR"/>
    <property type="match status" value="1"/>
</dbReference>
<dbReference type="InterPro" id="IPR036390">
    <property type="entry name" value="WH_DNA-bd_sf"/>
</dbReference>